<keyword evidence="2" id="KW-0812">Transmembrane</keyword>
<feature type="transmembrane region" description="Helical" evidence="2">
    <location>
        <begin position="244"/>
        <end position="263"/>
    </location>
</feature>
<evidence type="ECO:0000256" key="1">
    <source>
        <dbReference type="SAM" id="MobiDB-lite"/>
    </source>
</evidence>
<dbReference type="PANTHER" id="PTHR34502">
    <property type="entry name" value="DUF6594 DOMAIN-CONTAINING PROTEIN-RELATED"/>
    <property type="match status" value="1"/>
</dbReference>
<feature type="transmembrane region" description="Helical" evidence="2">
    <location>
        <begin position="295"/>
        <end position="312"/>
    </location>
</feature>
<organism evidence="4 5">
    <name type="scientific">Hapsidospora chrysogenum (strain ATCC 11550 / CBS 779.69 / DSM 880 / IAM 14645 / JCM 23072 / IMI 49137)</name>
    <name type="common">Acremonium chrysogenum</name>
    <dbReference type="NCBI Taxonomy" id="857340"/>
    <lineage>
        <taxon>Eukaryota</taxon>
        <taxon>Fungi</taxon>
        <taxon>Dikarya</taxon>
        <taxon>Ascomycota</taxon>
        <taxon>Pezizomycotina</taxon>
        <taxon>Sordariomycetes</taxon>
        <taxon>Hypocreomycetidae</taxon>
        <taxon>Hypocreales</taxon>
        <taxon>Bionectriaceae</taxon>
        <taxon>Hapsidospora</taxon>
    </lineage>
</organism>
<sequence>MKTAADDDGEKGLPPKPPVPQQGGYDRLARFMGEVPDVAVFHRFAHLSAQSLLHYQSELHELDLRLSTLQREDREAAEGTDRRHYQFNSTRLRRSVWGDVEGDEWKNDSRQWETMLEIREGARTHMADAALTLHHQVVNIDKPHDSQRQDLLRWMDADRSNVRLTGPDGGIWEDARLEELLAMRPPTGQDGDASTWLVGKLVYLYHVTVGKHLHAEGQADHFHNTVVYSDNGAIRVARGIVRSTQALVACVLPVAGILVLYTLDDMWHRLGTIVAFTAAFSLALVLLTPASIKDVFAATAAFSAVLVVFVGSTD</sequence>
<dbReference type="PANTHER" id="PTHR34502:SF5">
    <property type="entry name" value="DUF6594 DOMAIN-CONTAINING PROTEIN"/>
    <property type="match status" value="1"/>
</dbReference>
<keyword evidence="2" id="KW-0472">Membrane</keyword>
<dbReference type="STRING" id="857340.A0A086SXK1"/>
<evidence type="ECO:0000313" key="5">
    <source>
        <dbReference type="Proteomes" id="UP000029964"/>
    </source>
</evidence>
<accession>A0A086SXK1</accession>
<proteinExistence type="predicted"/>
<reference evidence="5" key="1">
    <citation type="journal article" date="2014" name="Genome Announc.">
        <title>Genome sequence and annotation of Acremonium chrysogenum, producer of the beta-lactam antibiotic cephalosporin C.</title>
        <authorList>
            <person name="Terfehr D."/>
            <person name="Dahlmann T.A."/>
            <person name="Specht T."/>
            <person name="Zadra I."/>
            <person name="Kuernsteiner H."/>
            <person name="Kueck U."/>
        </authorList>
    </citation>
    <scope>NUCLEOTIDE SEQUENCE [LARGE SCALE GENOMIC DNA]</scope>
    <source>
        <strain evidence="5">ATCC 11550 / CBS 779.69 / DSM 880 / IAM 14645 / JCM 23072 / IMI 49137</strain>
    </source>
</reference>
<evidence type="ECO:0000313" key="4">
    <source>
        <dbReference type="EMBL" id="KFH41833.1"/>
    </source>
</evidence>
<name>A0A086SXK1_HAPC1</name>
<keyword evidence="2" id="KW-1133">Transmembrane helix</keyword>
<dbReference type="OrthoDB" id="5342093at2759"/>
<feature type="region of interest" description="Disordered" evidence="1">
    <location>
        <begin position="1"/>
        <end position="25"/>
    </location>
</feature>
<feature type="domain" description="DUF6594" evidence="3">
    <location>
        <begin position="25"/>
        <end position="307"/>
    </location>
</feature>
<evidence type="ECO:0000259" key="3">
    <source>
        <dbReference type="Pfam" id="PF20237"/>
    </source>
</evidence>
<feature type="transmembrane region" description="Helical" evidence="2">
    <location>
        <begin position="269"/>
        <end position="288"/>
    </location>
</feature>
<dbReference type="Pfam" id="PF20237">
    <property type="entry name" value="DUF6594"/>
    <property type="match status" value="1"/>
</dbReference>
<keyword evidence="5" id="KW-1185">Reference proteome</keyword>
<dbReference type="Proteomes" id="UP000029964">
    <property type="component" value="Unassembled WGS sequence"/>
</dbReference>
<dbReference type="EMBL" id="JPKY01000113">
    <property type="protein sequence ID" value="KFH41833.1"/>
    <property type="molecule type" value="Genomic_DNA"/>
</dbReference>
<dbReference type="InterPro" id="IPR046529">
    <property type="entry name" value="DUF6594"/>
</dbReference>
<dbReference type="HOGENOM" id="CLU_051118_2_2_1"/>
<protein>
    <recommendedName>
        <fullName evidence="3">DUF6594 domain-containing protein</fullName>
    </recommendedName>
</protein>
<dbReference type="AlphaFoldDB" id="A0A086SXK1"/>
<evidence type="ECO:0000256" key="2">
    <source>
        <dbReference type="SAM" id="Phobius"/>
    </source>
</evidence>
<comment type="caution">
    <text evidence="4">The sequence shown here is derived from an EMBL/GenBank/DDBJ whole genome shotgun (WGS) entry which is preliminary data.</text>
</comment>
<gene>
    <name evidence="4" type="ORF">ACRE_074620</name>
</gene>